<evidence type="ECO:0000259" key="10">
    <source>
        <dbReference type="Pfam" id="PF05572"/>
    </source>
</evidence>
<sequence length="684" mass="74373">MKHNKLSKSSALFFTGLFALGMHAQEKPAKKFGRGTELIPCGTTINQQMLEQKYPGISSTPSFENWIAGKIAAKNLQKSNMDDPNPIITIPIVVHVVHNGDAVGMNENISEAQILSQIEVLNQDYRRMANTPGFNDNPVGADMEIQFCLAKRAPDGQNTTGIIRHQMDVADGWSMTDANEILKPQTQWDPEQYLNIWVVDWVYVEVFGFKTELAGFSTFPMESGLGGLDDPNLPDTQTVPNQDGVVLGHRYFGSRAIFPEGTYDEIGGRDKGRSASHEIGHYLGLRHIWGDGGCDVDDYCEDTPVAAGANQNCTPVDSCPDSEGADMIENYMDYTPDACMNIFTQDQKARMAAVLANSPRRVSLATSNACSPAQVFDNDGSLYINGLNMVNCSNTFTPELKITNSGNNILTSATITYTLNNGEPTEINWTGNLGQDDSDVITLPLMALPSGAYTFTADIITVNGGEDAYAENDLKTAGFKIIANSQTEEVTVTIQTDSYGSETIWGIMDSDQQIITTGGPYNDSEIEGETGELVTQIVPLESGQCYTFFIYDILSDGMCCEYGEGYYTVSDANGNVFISGGEFGQYETATFGVDITMGTNTPAVTATGIKLYPNPASNLITVDISKNVALPQGYTIYNNLGQVMDKGGVTAYNQQIDISSYSNGVYFINFATATGTKTLQFIKY</sequence>
<feature type="domain" description="Secretion system C-terminal sorting" evidence="11">
    <location>
        <begin position="611"/>
        <end position="678"/>
    </location>
</feature>
<dbReference type="PANTHER" id="PTHR47466:SF1">
    <property type="entry name" value="METALLOPROTEASE MEP1 (AFU_ORTHOLOGUE AFUA_1G07730)-RELATED"/>
    <property type="match status" value="1"/>
</dbReference>
<keyword evidence="3" id="KW-0479">Metal-binding</keyword>
<evidence type="ECO:0000256" key="3">
    <source>
        <dbReference type="ARBA" id="ARBA00022723"/>
    </source>
</evidence>
<organism evidence="12 13">
    <name type="scientific">Flavobacterium rhizosphaerae</name>
    <dbReference type="NCBI Taxonomy" id="3163298"/>
    <lineage>
        <taxon>Bacteria</taxon>
        <taxon>Pseudomonadati</taxon>
        <taxon>Bacteroidota</taxon>
        <taxon>Flavobacteriia</taxon>
        <taxon>Flavobacteriales</taxon>
        <taxon>Flavobacteriaceae</taxon>
        <taxon>Flavobacterium</taxon>
    </lineage>
</organism>
<evidence type="ECO:0000256" key="2">
    <source>
        <dbReference type="ARBA" id="ARBA00022670"/>
    </source>
</evidence>
<gene>
    <name evidence="12" type="ORF">ABS766_13695</name>
</gene>
<feature type="signal peptide" evidence="9">
    <location>
        <begin position="1"/>
        <end position="24"/>
    </location>
</feature>
<feature type="chain" id="PRO_5046088800" evidence="9">
    <location>
        <begin position="25"/>
        <end position="684"/>
    </location>
</feature>
<keyword evidence="5" id="KW-0378">Hydrolase</keyword>
<reference evidence="12 13" key="1">
    <citation type="submission" date="2024-06" db="EMBL/GenBank/DDBJ databases">
        <authorList>
            <person name="Kaempfer P."/>
            <person name="Viver T."/>
        </authorList>
    </citation>
    <scope>NUCLEOTIDE SEQUENCE [LARGE SCALE GENOMIC DNA]</scope>
    <source>
        <strain evidence="12 13">ST-119</strain>
    </source>
</reference>
<dbReference type="Pfam" id="PF18962">
    <property type="entry name" value="Por_Secre_tail"/>
    <property type="match status" value="1"/>
</dbReference>
<evidence type="ECO:0000256" key="6">
    <source>
        <dbReference type="ARBA" id="ARBA00022833"/>
    </source>
</evidence>
<name>A0ABW8Z1W8_9FLAO</name>
<evidence type="ECO:0000256" key="1">
    <source>
        <dbReference type="ARBA" id="ARBA00008721"/>
    </source>
</evidence>
<dbReference type="InterPro" id="IPR026444">
    <property type="entry name" value="Secre_tail"/>
</dbReference>
<keyword evidence="4 9" id="KW-0732">Signal</keyword>
<keyword evidence="13" id="KW-1185">Reference proteome</keyword>
<protein>
    <submittedName>
        <fullName evidence="12">M43 family zinc metalloprotease</fullName>
    </submittedName>
</protein>
<keyword evidence="7 12" id="KW-0482">Metalloprotease</keyword>
<dbReference type="CDD" id="cd04275">
    <property type="entry name" value="ZnMc_pappalysin_like"/>
    <property type="match status" value="1"/>
</dbReference>
<comment type="similarity">
    <text evidence="1">Belongs to the peptidase M43B family.</text>
</comment>
<evidence type="ECO:0000256" key="7">
    <source>
        <dbReference type="ARBA" id="ARBA00023049"/>
    </source>
</evidence>
<dbReference type="InterPro" id="IPR008754">
    <property type="entry name" value="Peptidase_M43"/>
</dbReference>
<comment type="caution">
    <text evidence="12">The sequence shown here is derived from an EMBL/GenBank/DDBJ whole genome shotgun (WGS) entry which is preliminary data.</text>
</comment>
<evidence type="ECO:0000256" key="9">
    <source>
        <dbReference type="SAM" id="SignalP"/>
    </source>
</evidence>
<dbReference type="Gene3D" id="3.40.390.10">
    <property type="entry name" value="Collagenase (Catalytic Domain)"/>
    <property type="match status" value="1"/>
</dbReference>
<keyword evidence="8" id="KW-1015">Disulfide bond</keyword>
<dbReference type="PANTHER" id="PTHR47466">
    <property type="match status" value="1"/>
</dbReference>
<dbReference type="Pfam" id="PF05572">
    <property type="entry name" value="Peptidase_M43"/>
    <property type="match status" value="1"/>
</dbReference>
<keyword evidence="6" id="KW-0862">Zinc</keyword>
<dbReference type="EMBL" id="JBELPZ010000017">
    <property type="protein sequence ID" value="MFL9845476.1"/>
    <property type="molecule type" value="Genomic_DNA"/>
</dbReference>
<evidence type="ECO:0000256" key="4">
    <source>
        <dbReference type="ARBA" id="ARBA00022729"/>
    </source>
</evidence>
<dbReference type="Proteomes" id="UP001629156">
    <property type="component" value="Unassembled WGS sequence"/>
</dbReference>
<dbReference type="GO" id="GO:0008237">
    <property type="term" value="F:metallopeptidase activity"/>
    <property type="evidence" value="ECO:0007669"/>
    <property type="project" value="UniProtKB-KW"/>
</dbReference>
<dbReference type="NCBIfam" id="TIGR04183">
    <property type="entry name" value="Por_Secre_tail"/>
    <property type="match status" value="1"/>
</dbReference>
<evidence type="ECO:0000259" key="11">
    <source>
        <dbReference type="Pfam" id="PF18962"/>
    </source>
</evidence>
<evidence type="ECO:0000313" key="13">
    <source>
        <dbReference type="Proteomes" id="UP001629156"/>
    </source>
</evidence>
<dbReference type="RefSeq" id="WP_408085758.1">
    <property type="nucleotide sequence ID" value="NZ_JBELPZ010000017.1"/>
</dbReference>
<evidence type="ECO:0000256" key="5">
    <source>
        <dbReference type="ARBA" id="ARBA00022801"/>
    </source>
</evidence>
<proteinExistence type="inferred from homology"/>
<dbReference type="SUPFAM" id="SSF55486">
    <property type="entry name" value="Metalloproteases ('zincins'), catalytic domain"/>
    <property type="match status" value="1"/>
</dbReference>
<dbReference type="InterPro" id="IPR024079">
    <property type="entry name" value="MetalloPept_cat_dom_sf"/>
</dbReference>
<feature type="domain" description="Peptidase M43 pregnancy-associated plasma-A" evidence="10">
    <location>
        <begin position="272"/>
        <end position="356"/>
    </location>
</feature>
<keyword evidence="2" id="KW-0645">Protease</keyword>
<evidence type="ECO:0000313" key="12">
    <source>
        <dbReference type="EMBL" id="MFL9845476.1"/>
    </source>
</evidence>
<evidence type="ECO:0000256" key="8">
    <source>
        <dbReference type="ARBA" id="ARBA00023157"/>
    </source>
</evidence>
<accession>A0ABW8Z1W8</accession>